<dbReference type="AlphaFoldDB" id="A0A0X8HDV2"/>
<proteinExistence type="predicted"/>
<dbReference type="RefSeq" id="WP_083517507.1">
    <property type="nucleotide sequence ID" value="NZ_CP014226.1"/>
</dbReference>
<dbReference type="PATRIC" id="fig|507626.3.peg.1749"/>
<sequence length="619" mass="70407">MTDQQTLECLKALNARTDNEASTRLGANCTRMLEVGFFFDGMGRNLESDLRTGRVSNISRLFSAYPVQEESTLSRSFDRYYYSGLGTPFEASLSENLMGAAHRAPSEAGTTRDGQLRGSGIEAAKDVASGNQSGRWWEVFGRSFKGSITRPWNWFKQARDSAIRTGAEAFAPIRDNSLMASVLMSGSHTRQSTAIRDFQQSVNDVKQGSQLPLTQIRVSIFGFDFGAAMAKAFVRELLDELCEKEGSSHRYEGAEVKVVFAGLFDCVDRSHPDMGPLDWFHPLTPVLDDGGPLHSGCQHALHLIAAHERRYYRRCRPLGGQNSRWREELCPGISEDIGGGLVSDEQKASAELSRAALHRMYRRATTAGVPFPSLESLRERDVITAQLFELNDQIEGYSLITMARHYQRQTSSHRNPTAESFRFHTLIYLAWLAQRYRDYREALAILENREDALPNRYYNRTLGAVTASLTESREQWELEESERDDIKAGLADLNAAWGWLEQVDREAQHIRNRFTSPHNDTRRHARAVLRENLILAENWHRWTREESPPALPEPIELLFAYGLHDKQPEEMNYRNRQPSQISGGYRFMTYRGIDQPGEESITQVTEPHPCEQMPAWTMR</sequence>
<dbReference type="OrthoDB" id="4378831at2"/>
<organism evidence="1 2">
    <name type="scientific">Halomonas chromatireducens</name>
    <dbReference type="NCBI Taxonomy" id="507626"/>
    <lineage>
        <taxon>Bacteria</taxon>
        <taxon>Pseudomonadati</taxon>
        <taxon>Pseudomonadota</taxon>
        <taxon>Gammaproteobacteria</taxon>
        <taxon>Oceanospirillales</taxon>
        <taxon>Halomonadaceae</taxon>
        <taxon>Halomonas</taxon>
    </lineage>
</organism>
<keyword evidence="2" id="KW-1185">Reference proteome</keyword>
<accession>A0A0X8HDV2</accession>
<dbReference type="Proteomes" id="UP000063387">
    <property type="component" value="Chromosome"/>
</dbReference>
<evidence type="ECO:0000313" key="2">
    <source>
        <dbReference type="Proteomes" id="UP000063387"/>
    </source>
</evidence>
<dbReference type="PANTHER" id="PTHR33840:SF1">
    <property type="entry name" value="TLE1 PHOSPHOLIPASE DOMAIN-CONTAINING PROTEIN"/>
    <property type="match status" value="1"/>
</dbReference>
<dbReference type="STRING" id="507626.LOKO_01754"/>
<reference evidence="1 2" key="2">
    <citation type="submission" date="2016-02" db="EMBL/GenBank/DDBJ databases">
        <authorList>
            <person name="Wen L."/>
            <person name="He K."/>
            <person name="Yang H."/>
        </authorList>
    </citation>
    <scope>NUCLEOTIDE SEQUENCE [LARGE SCALE GENOMIC DNA]</scope>
    <source>
        <strain evidence="1 2">AGD 8-3</strain>
    </source>
</reference>
<evidence type="ECO:0000313" key="1">
    <source>
        <dbReference type="EMBL" id="AMD00822.1"/>
    </source>
</evidence>
<dbReference type="PANTHER" id="PTHR33840">
    <property type="match status" value="1"/>
</dbReference>
<evidence type="ECO:0008006" key="3">
    <source>
        <dbReference type="Google" id="ProtNLM"/>
    </source>
</evidence>
<dbReference type="KEGG" id="hco:LOKO_01754"/>
<gene>
    <name evidence="1" type="ORF">LOKO_01754</name>
</gene>
<dbReference type="EMBL" id="CP014226">
    <property type="protein sequence ID" value="AMD00822.1"/>
    <property type="molecule type" value="Genomic_DNA"/>
</dbReference>
<reference evidence="1 2" key="1">
    <citation type="journal article" date="2016" name="Genome Announc.">
        <title>Draft Genome Sequence of 'Halomonas chromatireducens' Strain AGD 8-3, a Haloalkaliphilic Chromate- and Selenite-Reducing Gammaproteobacterium.</title>
        <authorList>
            <person name="Sharko F.S."/>
            <person name="Shapovalova A.A."/>
            <person name="Tsygankova S.V."/>
            <person name="Komova A.V."/>
            <person name="Boulygina E.S."/>
            <person name="Teslyuk A.B."/>
            <person name="Gotovtsev P.M."/>
            <person name="Namsaraev Z.B."/>
            <person name="Khijniak T.V."/>
            <person name="Nedoluzhko A.V."/>
            <person name="Vasilov R.G."/>
        </authorList>
    </citation>
    <scope>NUCLEOTIDE SEQUENCE [LARGE SCALE GENOMIC DNA]</scope>
    <source>
        <strain evidence="1 2">AGD 8-3</strain>
    </source>
</reference>
<protein>
    <recommendedName>
        <fullName evidence="3">DUF2235 domain-containing protein</fullName>
    </recommendedName>
</protein>
<name>A0A0X8HDV2_9GAMM</name>